<dbReference type="Proteomes" id="UP000534677">
    <property type="component" value="Unassembled WGS sequence"/>
</dbReference>
<name>A0ABR6TD40_9PSED</name>
<evidence type="ECO:0000313" key="1">
    <source>
        <dbReference type="EMBL" id="MBC2383881.1"/>
    </source>
</evidence>
<gene>
    <name evidence="1" type="ORF">HF209_23340</name>
</gene>
<evidence type="ECO:0000313" key="2">
    <source>
        <dbReference type="Proteomes" id="UP000534677"/>
    </source>
</evidence>
<reference evidence="1 2" key="1">
    <citation type="submission" date="2020-04" db="EMBL/GenBank/DDBJ databases">
        <title>Pseudomonas crami sp. nov., a novel proteolytic bacterial species isolated from cream.</title>
        <authorList>
            <person name="Hofmann K."/>
            <person name="Woller A."/>
            <person name="Huptas C."/>
            <person name="Wenning M."/>
            <person name="Scherer S."/>
            <person name="Doll E.V."/>
        </authorList>
    </citation>
    <scope>NUCLEOTIDE SEQUENCE [LARGE SCALE GENOMIC DNA]</scope>
    <source>
        <strain evidence="1 2">WS 5096</strain>
    </source>
</reference>
<keyword evidence="2" id="KW-1185">Reference proteome</keyword>
<accession>A0ABR6TD40</accession>
<organism evidence="1 2">
    <name type="scientific">Pseudomonas cremoris</name>
    <dbReference type="NCBI Taxonomy" id="2724178"/>
    <lineage>
        <taxon>Bacteria</taxon>
        <taxon>Pseudomonadati</taxon>
        <taxon>Pseudomonadota</taxon>
        <taxon>Gammaproteobacteria</taxon>
        <taxon>Pseudomonadales</taxon>
        <taxon>Pseudomonadaceae</taxon>
        <taxon>Pseudomonas</taxon>
    </lineage>
</organism>
<dbReference type="EMBL" id="JAAXCZ010000013">
    <property type="protein sequence ID" value="MBC2383881.1"/>
    <property type="molecule type" value="Genomic_DNA"/>
</dbReference>
<dbReference type="RefSeq" id="WP_185709533.1">
    <property type="nucleotide sequence ID" value="NZ_JAAXCZ010000013.1"/>
</dbReference>
<protein>
    <submittedName>
        <fullName evidence="1">Uncharacterized protein</fullName>
    </submittedName>
</protein>
<comment type="caution">
    <text evidence="1">The sequence shown here is derived from an EMBL/GenBank/DDBJ whole genome shotgun (WGS) entry which is preliminary data.</text>
</comment>
<proteinExistence type="predicted"/>
<sequence>MAVTKKKKDGTPTDQLRPGGIGVAAHIYGATQTGCPRPSNKTPDELSDITNGIWVCHSHGTLIDQHEKAYTAEYLMLCKKVRTFAHTFSMTSADIRSVLKLVPRRTYEKIIWKYSSDLISSTKEIERDVMAEAGRQLSLDTLTSYSQIPSPPPKFKQTSLSIFASDDAKTPSTVNVETSKKASNSTISELIKSWTRDEELITDKNISIIIEDLYAVISAKNSDTGFIAAERVSVSGRMFITVIQASDLTGMPHYHAFAWMRGSSPVAFNWNLVFGIKGESTSTIKRNKDYAKLITYSDSSIRDARQAEALLAKLVEGWKPIGFFGLHNLNFKRETFQNSYFEIDQIPNLDILKKMHRNAVRTLYPLTILAKFGHLFDVSDAFYDENLTDDMIDTAFEELNIASEGDILPSKFCSKPCVETDTWTLCLIFRTYINGFFLGFKRIPKNSRFDFY</sequence>